<accession>A0A151P561</accession>
<dbReference type="EMBL" id="AKHW03000895">
    <property type="protein sequence ID" value="KYO44110.1"/>
    <property type="molecule type" value="Genomic_DNA"/>
</dbReference>
<proteinExistence type="inferred from homology"/>
<evidence type="ECO:0000256" key="1">
    <source>
        <dbReference type="ARBA" id="ARBA00010105"/>
    </source>
</evidence>
<name>A0A151P561_ALLMI</name>
<dbReference type="AlphaFoldDB" id="A0A151P561"/>
<dbReference type="PANTHER" id="PTHR11215:SF1">
    <property type="entry name" value="MYG1 EXONUCLEASE"/>
    <property type="match status" value="1"/>
</dbReference>
<dbReference type="STRING" id="8496.A0A151P561"/>
<protein>
    <submittedName>
        <fullName evidence="2">Uncharacterized protein</fullName>
    </submittedName>
</protein>
<comment type="caution">
    <text evidence="2">The sequence shown here is derived from an EMBL/GenBank/DDBJ whole genome shotgun (WGS) entry which is preliminary data.</text>
</comment>
<dbReference type="InterPro" id="IPR003226">
    <property type="entry name" value="MYG1_exonuclease"/>
</dbReference>
<dbReference type="eggNOG" id="KOG2948">
    <property type="taxonomic scope" value="Eukaryota"/>
</dbReference>
<dbReference type="GO" id="GO:0005737">
    <property type="term" value="C:cytoplasm"/>
    <property type="evidence" value="ECO:0007669"/>
    <property type="project" value="TreeGrafter"/>
</dbReference>
<organism evidence="2 3">
    <name type="scientific">Alligator mississippiensis</name>
    <name type="common">American alligator</name>
    <dbReference type="NCBI Taxonomy" id="8496"/>
    <lineage>
        <taxon>Eukaryota</taxon>
        <taxon>Metazoa</taxon>
        <taxon>Chordata</taxon>
        <taxon>Craniata</taxon>
        <taxon>Vertebrata</taxon>
        <taxon>Euteleostomi</taxon>
        <taxon>Archelosauria</taxon>
        <taxon>Archosauria</taxon>
        <taxon>Crocodylia</taxon>
        <taxon>Alligatoridae</taxon>
        <taxon>Alligatorinae</taxon>
        <taxon>Alligator</taxon>
    </lineage>
</organism>
<evidence type="ECO:0000313" key="3">
    <source>
        <dbReference type="Proteomes" id="UP000050525"/>
    </source>
</evidence>
<comment type="similarity">
    <text evidence="1">Belongs to the MYG1 family.</text>
</comment>
<dbReference type="Pfam" id="PF03690">
    <property type="entry name" value="MYG1_exonuc"/>
    <property type="match status" value="1"/>
</dbReference>
<reference evidence="2 3" key="1">
    <citation type="journal article" date="2012" name="Genome Biol.">
        <title>Sequencing three crocodilian genomes to illuminate the evolution of archosaurs and amniotes.</title>
        <authorList>
            <person name="St John J.A."/>
            <person name="Braun E.L."/>
            <person name="Isberg S.R."/>
            <person name="Miles L.G."/>
            <person name="Chong A.Y."/>
            <person name="Gongora J."/>
            <person name="Dalzell P."/>
            <person name="Moran C."/>
            <person name="Bed'hom B."/>
            <person name="Abzhanov A."/>
            <person name="Burgess S.C."/>
            <person name="Cooksey A.M."/>
            <person name="Castoe T.A."/>
            <person name="Crawford N.G."/>
            <person name="Densmore L.D."/>
            <person name="Drew J.C."/>
            <person name="Edwards S.V."/>
            <person name="Faircloth B.C."/>
            <person name="Fujita M.K."/>
            <person name="Greenwold M.J."/>
            <person name="Hoffmann F.G."/>
            <person name="Howard J.M."/>
            <person name="Iguchi T."/>
            <person name="Janes D.E."/>
            <person name="Khan S.Y."/>
            <person name="Kohno S."/>
            <person name="de Koning A.J."/>
            <person name="Lance S.L."/>
            <person name="McCarthy F.M."/>
            <person name="McCormack J.E."/>
            <person name="Merchant M.E."/>
            <person name="Peterson D.G."/>
            <person name="Pollock D.D."/>
            <person name="Pourmand N."/>
            <person name="Raney B.J."/>
            <person name="Roessler K.A."/>
            <person name="Sanford J.R."/>
            <person name="Sawyer R.H."/>
            <person name="Schmidt C.J."/>
            <person name="Triplett E.W."/>
            <person name="Tuberville T.D."/>
            <person name="Venegas-Anaya M."/>
            <person name="Howard J.T."/>
            <person name="Jarvis E.D."/>
            <person name="Guillette L.J.Jr."/>
            <person name="Glenn T.C."/>
            <person name="Green R.E."/>
            <person name="Ray D.A."/>
        </authorList>
    </citation>
    <scope>NUCLEOTIDE SEQUENCE [LARGE SCALE GENOMIC DNA]</scope>
    <source>
        <strain evidence="2">KSC_2009_1</strain>
    </source>
</reference>
<keyword evidence="3" id="KW-1185">Reference proteome</keyword>
<sequence length="337" mass="37984">MASPAPGRAPRLGTHDGNFHCDEALACALLRVLPRYRDAEIVRTREPQLLAQCDVVVDVGGEYDPQRHRYDHHQRSFSQSMHDLRPDKPWTTKLSSAGLVYLHFGSQILAHLLGRAEDDPVVQLLYDKLYENFMEEIDAIDNGVAQLDGKPRYAVTTDLSARVGLLNPRWNDPNQDTETQFQKAMELVKAEFLDRLDYYHRAWLPARTLVEDAVQKRFEVDPSGEILVLPSGGCPWKEHLFSLEAELGVETPIKFVLYPDQNGRWRVQSVPATLHSFHSRLPLLEAWRGLRDQELSQLSGIPGCIFVHTSGFIGGNQTQEGALLMAQKTLAPDLQGS</sequence>
<dbReference type="Proteomes" id="UP000050525">
    <property type="component" value="Unassembled WGS sequence"/>
</dbReference>
<dbReference type="GO" id="GO:0005634">
    <property type="term" value="C:nucleus"/>
    <property type="evidence" value="ECO:0007669"/>
    <property type="project" value="TreeGrafter"/>
</dbReference>
<gene>
    <name evidence="2" type="ORF">Y1Q_0009033</name>
</gene>
<evidence type="ECO:0000313" key="2">
    <source>
        <dbReference type="EMBL" id="KYO44110.1"/>
    </source>
</evidence>
<dbReference type="PANTHER" id="PTHR11215">
    <property type="entry name" value="METAL DEPENDENT HYDROLASE - RELATED"/>
    <property type="match status" value="1"/>
</dbReference>